<dbReference type="PANTHER" id="PTHR10000">
    <property type="entry name" value="PHOSPHOSERINE PHOSPHATASE"/>
    <property type="match status" value="1"/>
</dbReference>
<gene>
    <name evidence="2" type="ORF">PVSEL_1404410</name>
</gene>
<dbReference type="VEuPathDB" id="PlasmoDB:PVLDE_1404160"/>
<feature type="transmembrane region" description="Helical" evidence="1">
    <location>
        <begin position="6"/>
        <end position="34"/>
    </location>
</feature>
<dbReference type="GO" id="GO:0016791">
    <property type="term" value="F:phosphatase activity"/>
    <property type="evidence" value="ECO:0007669"/>
    <property type="project" value="TreeGrafter"/>
</dbReference>
<dbReference type="VEuPathDB" id="PlasmoDB:PVVCY_1404310"/>
<evidence type="ECO:0000313" key="2">
    <source>
        <dbReference type="EMBL" id="CAD2113968.1"/>
    </source>
</evidence>
<dbReference type="NCBIfam" id="TIGR01484">
    <property type="entry name" value="HAD-SF-IIB"/>
    <property type="match status" value="1"/>
</dbReference>
<dbReference type="Gene3D" id="3.30.1240.10">
    <property type="match status" value="1"/>
</dbReference>
<keyword evidence="2" id="KW-0378">Hydrolase</keyword>
<dbReference type="InterPro" id="IPR036412">
    <property type="entry name" value="HAD-like_sf"/>
</dbReference>
<dbReference type="Pfam" id="PF08282">
    <property type="entry name" value="Hydrolase_3"/>
    <property type="match status" value="1"/>
</dbReference>
<keyword evidence="1" id="KW-0812">Transmembrane</keyword>
<accession>A0A6V7TFB7</accession>
<dbReference type="PANTHER" id="PTHR10000:SF8">
    <property type="entry name" value="HAD SUPERFAMILY HYDROLASE-LIKE, TYPE 3"/>
    <property type="match status" value="1"/>
</dbReference>
<dbReference type="GO" id="GO:0005829">
    <property type="term" value="C:cytosol"/>
    <property type="evidence" value="ECO:0007669"/>
    <property type="project" value="TreeGrafter"/>
</dbReference>
<keyword evidence="1" id="KW-1133">Transmembrane helix</keyword>
<evidence type="ECO:0000256" key="1">
    <source>
        <dbReference type="SAM" id="Phobius"/>
    </source>
</evidence>
<dbReference type="EMBL" id="LR865435">
    <property type="protein sequence ID" value="CAD2113968.1"/>
    <property type="molecule type" value="Genomic_DNA"/>
</dbReference>
<evidence type="ECO:0000313" key="3">
    <source>
        <dbReference type="Proteomes" id="UP000515697"/>
    </source>
</evidence>
<organism evidence="2 3">
    <name type="scientific">Plasmodium vinckei</name>
    <dbReference type="NCBI Taxonomy" id="5860"/>
    <lineage>
        <taxon>Eukaryota</taxon>
        <taxon>Sar</taxon>
        <taxon>Alveolata</taxon>
        <taxon>Apicomplexa</taxon>
        <taxon>Aconoidasida</taxon>
        <taxon>Haemosporida</taxon>
        <taxon>Plasmodiidae</taxon>
        <taxon>Plasmodium</taxon>
        <taxon>Plasmodium (Vinckeia)</taxon>
    </lineage>
</organism>
<keyword evidence="1" id="KW-0472">Membrane</keyword>
<dbReference type="InterPro" id="IPR023214">
    <property type="entry name" value="HAD_sf"/>
</dbReference>
<protein>
    <submittedName>
        <fullName evidence="2">Haloacid dehalogenase-like hydrolase, putative</fullName>
    </submittedName>
</protein>
<dbReference type="GO" id="GO:0000287">
    <property type="term" value="F:magnesium ion binding"/>
    <property type="evidence" value="ECO:0007669"/>
    <property type="project" value="TreeGrafter"/>
</dbReference>
<dbReference type="Proteomes" id="UP000515697">
    <property type="component" value="Chromosome PVSEL_14"/>
</dbReference>
<dbReference type="Gene3D" id="3.40.50.1000">
    <property type="entry name" value="HAD superfamily/HAD-like"/>
    <property type="match status" value="1"/>
</dbReference>
<dbReference type="AlphaFoldDB" id="A0A6V7TFB7"/>
<dbReference type="VEuPathDB" id="PlasmoDB:PVBDA_1404350"/>
<dbReference type="SUPFAM" id="SSF56784">
    <property type="entry name" value="HAD-like"/>
    <property type="match status" value="1"/>
</dbReference>
<proteinExistence type="predicted"/>
<dbReference type="VEuPathDB" id="PlasmoDB:PVSEL_1404410"/>
<reference evidence="2 3" key="1">
    <citation type="submission" date="2020-08" db="EMBL/GenBank/DDBJ databases">
        <authorList>
            <person name="Ramaprasad A."/>
        </authorList>
    </citation>
    <scope>NUCLEOTIDE SEQUENCE [LARGE SCALE GENOMIC DNA]</scope>
</reference>
<dbReference type="VEuPathDB" id="PlasmoDB:PVPCR_1404410"/>
<sequence>MFYFLNYIYIFTPFTTFTTFIIFLKITSFVFFFLNPKSRLYGDVFIKKRYGNLLNYKESVICLNDLLYNNKIKLIAIDIDGTLADDDGKISDINLSAISLASKLGLKVILATGRLHPYAMKMFTQSQIKNFNLEKMDGIYSHGAYAYLKGYKTILRKFSFFDLELILYALSSHNVLENAVFLTVDSAYVLSTNDEIQHEDAYIDTDDELKIKSSIKYAKINKKDYTPIVLNNVRDIFTIGDIISIEIYNQLYANQDISNAALNTLHAELDNYYKIYVPGSNNKLVLSPLNTSKIYGLNYISKLYNIHVNEILSIGNDTNDIELLASTGYSVAVKNSTYGALKVARCICTHTNNQNAIANIVYKTIKGKQI</sequence>
<dbReference type="InterPro" id="IPR006379">
    <property type="entry name" value="HAD-SF_hydro_IIB"/>
</dbReference>
<name>A0A6V7TFB7_PLAVN</name>